<name>A0A0F6QVG6_9CORY</name>
<dbReference type="Pfam" id="PF08310">
    <property type="entry name" value="LGFP"/>
    <property type="match status" value="2"/>
</dbReference>
<dbReference type="KEGG" id="ccj:UL81_04320"/>
<dbReference type="OrthoDB" id="4369514at2"/>
<dbReference type="InterPro" id="IPR013207">
    <property type="entry name" value="LGFP"/>
</dbReference>
<dbReference type="PATRIC" id="fig|161896.4.peg.848"/>
<accession>A0A0F6QVG6</accession>
<dbReference type="Proteomes" id="UP000033566">
    <property type="component" value="Chromosome"/>
</dbReference>
<dbReference type="RefSeq" id="WP_046453297.1">
    <property type="nucleotide sequence ID" value="NZ_CP011311.1"/>
</dbReference>
<dbReference type="HOGENOM" id="CLU_098619_0_0_11"/>
<evidence type="ECO:0000256" key="1">
    <source>
        <dbReference type="SAM" id="MobiDB-lite"/>
    </source>
</evidence>
<feature type="compositionally biased region" description="Acidic residues" evidence="1">
    <location>
        <begin position="50"/>
        <end position="60"/>
    </location>
</feature>
<evidence type="ECO:0000256" key="2">
    <source>
        <dbReference type="SAM" id="SignalP"/>
    </source>
</evidence>
<organism evidence="3 4">
    <name type="scientific">Corynebacterium camporealensis</name>
    <dbReference type="NCBI Taxonomy" id="161896"/>
    <lineage>
        <taxon>Bacteria</taxon>
        <taxon>Bacillati</taxon>
        <taxon>Actinomycetota</taxon>
        <taxon>Actinomycetes</taxon>
        <taxon>Mycobacteriales</taxon>
        <taxon>Corynebacteriaceae</taxon>
        <taxon>Corynebacterium</taxon>
    </lineage>
</organism>
<gene>
    <name evidence="3" type="ORF">UL81_04320</name>
</gene>
<dbReference type="AlphaFoldDB" id="A0A0F6QVG6"/>
<feature type="signal peptide" evidence="2">
    <location>
        <begin position="1"/>
        <end position="23"/>
    </location>
</feature>
<dbReference type="EMBL" id="CP011311">
    <property type="protein sequence ID" value="AKE38837.1"/>
    <property type="molecule type" value="Genomic_DNA"/>
</dbReference>
<evidence type="ECO:0000313" key="4">
    <source>
        <dbReference type="Proteomes" id="UP000033566"/>
    </source>
</evidence>
<keyword evidence="4" id="KW-1185">Reference proteome</keyword>
<evidence type="ECO:0000313" key="3">
    <source>
        <dbReference type="EMBL" id="AKE38837.1"/>
    </source>
</evidence>
<dbReference type="PROSITE" id="PS51257">
    <property type="entry name" value="PROKAR_LIPOPROTEIN"/>
    <property type="match status" value="1"/>
</dbReference>
<feature type="chain" id="PRO_5039199196" evidence="2">
    <location>
        <begin position="24"/>
        <end position="206"/>
    </location>
</feature>
<reference evidence="3 4" key="1">
    <citation type="journal article" date="2015" name="Genome Announc.">
        <title>Complete Genome Sequence of Corynebacterium camporealensis DSM 44610, Isolated from the Milk of a Manchega Sheep with Subclinical Mastitis.</title>
        <authorList>
            <person name="Ruckert C."/>
            <person name="Albersmeier A."/>
            <person name="Winkler A."/>
            <person name="Tauch A."/>
        </authorList>
    </citation>
    <scope>NUCLEOTIDE SEQUENCE [LARGE SCALE GENOMIC DNA]</scope>
    <source>
        <strain evidence="3 4">DSM 44610</strain>
    </source>
</reference>
<sequence>MKKMSRRIVGGFAAASLSLALVACSEAEDAADSAGDVAASATDAAAGAVDDGDAVDDGESVDGAGAADDQVNDEDADADADADGAEMATVATADGEAEVPAEFASAIEDKTGEWGEVQNIEEGDNGSVATFVNGDLLVYSEDHGAQPVVGKIAETWQNEGGLDAEVGLPTAAEQDATEGTGWTQDFTDGTISWLQDDSGEFSAEIA</sequence>
<keyword evidence="2" id="KW-0732">Signal</keyword>
<feature type="region of interest" description="Disordered" evidence="1">
    <location>
        <begin position="31"/>
        <end position="78"/>
    </location>
</feature>
<proteinExistence type="predicted"/>
<feature type="compositionally biased region" description="Low complexity" evidence="1">
    <location>
        <begin position="32"/>
        <end position="49"/>
    </location>
</feature>
<protein>
    <submittedName>
        <fullName evidence="3">LGFP repeat protein</fullName>
    </submittedName>
</protein>